<evidence type="ECO:0000313" key="2">
    <source>
        <dbReference type="EMBL" id="KAA0194091.1"/>
    </source>
</evidence>
<dbReference type="Gene3D" id="3.40.50.12780">
    <property type="entry name" value="N-terminal domain of ligase-like"/>
    <property type="match status" value="2"/>
</dbReference>
<proteinExistence type="predicted"/>
<feature type="domain" description="AMP-dependent synthetase/ligase" evidence="1">
    <location>
        <begin position="9"/>
        <end position="351"/>
    </location>
</feature>
<keyword evidence="3" id="KW-1185">Reference proteome</keyword>
<dbReference type="OrthoDB" id="10253869at2759"/>
<comment type="caution">
    <text evidence="2">The sequence shown here is derived from an EMBL/GenBank/DDBJ whole genome shotgun (WGS) entry which is preliminary data.</text>
</comment>
<dbReference type="PROSITE" id="PS00455">
    <property type="entry name" value="AMP_BINDING"/>
    <property type="match status" value="1"/>
</dbReference>
<dbReference type="AlphaFoldDB" id="A0A8E0RUG1"/>
<dbReference type="InterPro" id="IPR042099">
    <property type="entry name" value="ANL_N_sf"/>
</dbReference>
<organism evidence="2 3">
    <name type="scientific">Fasciolopsis buskii</name>
    <dbReference type="NCBI Taxonomy" id="27845"/>
    <lineage>
        <taxon>Eukaryota</taxon>
        <taxon>Metazoa</taxon>
        <taxon>Spiralia</taxon>
        <taxon>Lophotrochozoa</taxon>
        <taxon>Platyhelminthes</taxon>
        <taxon>Trematoda</taxon>
        <taxon>Digenea</taxon>
        <taxon>Plagiorchiida</taxon>
        <taxon>Echinostomata</taxon>
        <taxon>Echinostomatoidea</taxon>
        <taxon>Fasciolidae</taxon>
        <taxon>Fasciolopsis</taxon>
    </lineage>
</organism>
<accession>A0A8E0RUG1</accession>
<name>A0A8E0RUG1_9TREM</name>
<dbReference type="GO" id="GO:0030729">
    <property type="term" value="F:acetoacetate-CoA ligase activity"/>
    <property type="evidence" value="ECO:0007669"/>
    <property type="project" value="TreeGrafter"/>
</dbReference>
<reference evidence="2" key="1">
    <citation type="submission" date="2019-05" db="EMBL/GenBank/DDBJ databases">
        <title>Annotation for the trematode Fasciolopsis buski.</title>
        <authorList>
            <person name="Choi Y.-J."/>
        </authorList>
    </citation>
    <scope>NUCLEOTIDE SEQUENCE</scope>
    <source>
        <strain evidence="2">HT</strain>
        <tissue evidence="2">Whole worm</tissue>
    </source>
</reference>
<dbReference type="SUPFAM" id="SSF56801">
    <property type="entry name" value="Acetyl-CoA synthetase-like"/>
    <property type="match status" value="1"/>
</dbReference>
<dbReference type="PANTHER" id="PTHR42921:SF1">
    <property type="entry name" value="ACETOACETYL-COA SYNTHETASE"/>
    <property type="match status" value="1"/>
</dbReference>
<dbReference type="InterPro" id="IPR020845">
    <property type="entry name" value="AMP-binding_CS"/>
</dbReference>
<dbReference type="Proteomes" id="UP000728185">
    <property type="component" value="Unassembled WGS sequence"/>
</dbReference>
<dbReference type="PANTHER" id="PTHR42921">
    <property type="entry name" value="ACETOACETYL-COA SYNTHETASE"/>
    <property type="match status" value="1"/>
</dbReference>
<evidence type="ECO:0000313" key="3">
    <source>
        <dbReference type="Proteomes" id="UP000728185"/>
    </source>
</evidence>
<evidence type="ECO:0000259" key="1">
    <source>
        <dbReference type="Pfam" id="PF00501"/>
    </source>
</evidence>
<gene>
    <name evidence="2" type="ORF">FBUS_10555</name>
</gene>
<protein>
    <submittedName>
        <fullName evidence="2">Acetoacetyl-CoA synthetase</fullName>
    </submittedName>
</protein>
<dbReference type="InterPro" id="IPR000873">
    <property type="entry name" value="AMP-dep_synth/lig_dom"/>
</dbReference>
<feature type="non-terminal residue" evidence="2">
    <location>
        <position position="1"/>
    </location>
</feature>
<dbReference type="Pfam" id="PF00501">
    <property type="entry name" value="AMP-binding"/>
    <property type="match status" value="1"/>
</dbReference>
<dbReference type="EMBL" id="LUCM01004622">
    <property type="protein sequence ID" value="KAA0194091.1"/>
    <property type="molecule type" value="Genomic_DNA"/>
</dbReference>
<sequence>EGQYRVLCLTYGQLKEQVKLVAHALLQTGVVSGCRVAGLLPNCMEAVVCYLAATSVGAIWSSASPDFGAQGIIQRFDMVKPTVLFTVTSTVYRGKKFDQLEKVRAIVEALDPKPVRVVFIPFLELLLPEMRPDDVSMVETPLNENNAHSKKVHIIPEQLYLRCRYQVDCKLRPLINNVPNSCSLQEFLALSSSVETDPKPDRLLIQLPFHHPLAIMFSSGTTGRPKCIVHSIGGTLLKHMCEQKLHCDFRPGDCVLYLTNIGWMMWNWLISALALGSSVILYEGCSFAANLWDLIEGLAITTIGTSAKWLAICEERSLKPGSQYSLKHLRSILSTGSPLAPRLFDYVYREIKSDLMLGSISGECCPVVLLMYFVL</sequence>